<reference evidence="3" key="1">
    <citation type="journal article" date="2019" name="Int. J. Syst. Evol. Microbiol.">
        <title>The Global Catalogue of Microorganisms (GCM) 10K type strain sequencing project: providing services to taxonomists for standard genome sequencing and annotation.</title>
        <authorList>
            <consortium name="The Broad Institute Genomics Platform"/>
            <consortium name="The Broad Institute Genome Sequencing Center for Infectious Disease"/>
            <person name="Wu L."/>
            <person name="Ma J."/>
        </authorList>
    </citation>
    <scope>NUCLEOTIDE SEQUENCE [LARGE SCALE GENOMIC DNA]</scope>
    <source>
        <strain evidence="3">JCM 12125</strain>
    </source>
</reference>
<comment type="caution">
    <text evidence="2">The sequence shown here is derived from an EMBL/GenBank/DDBJ whole genome shotgun (WGS) entry which is preliminary data.</text>
</comment>
<dbReference type="Proteomes" id="UP001596152">
    <property type="component" value="Unassembled WGS sequence"/>
</dbReference>
<feature type="coiled-coil region" evidence="1">
    <location>
        <begin position="159"/>
        <end position="215"/>
    </location>
</feature>
<proteinExistence type="predicted"/>
<organism evidence="2 3">
    <name type="scientific">Brevundimonas staleyi</name>
    <dbReference type="NCBI Taxonomy" id="74326"/>
    <lineage>
        <taxon>Bacteria</taxon>
        <taxon>Pseudomonadati</taxon>
        <taxon>Pseudomonadota</taxon>
        <taxon>Alphaproteobacteria</taxon>
        <taxon>Caulobacterales</taxon>
        <taxon>Caulobacteraceae</taxon>
        <taxon>Brevundimonas</taxon>
    </lineage>
</organism>
<dbReference type="RefSeq" id="WP_374038273.1">
    <property type="nucleotide sequence ID" value="NZ_CP169082.1"/>
</dbReference>
<keyword evidence="1" id="KW-0175">Coiled coil</keyword>
<gene>
    <name evidence="2" type="ORF">ACFPIE_15240</name>
</gene>
<dbReference type="EMBL" id="JBHSLF010000044">
    <property type="protein sequence ID" value="MFC5345272.1"/>
    <property type="molecule type" value="Genomic_DNA"/>
</dbReference>
<evidence type="ECO:0000313" key="2">
    <source>
        <dbReference type="EMBL" id="MFC5345272.1"/>
    </source>
</evidence>
<evidence type="ECO:0000256" key="1">
    <source>
        <dbReference type="SAM" id="Coils"/>
    </source>
</evidence>
<protein>
    <submittedName>
        <fullName evidence="2">Uncharacterized protein</fullName>
    </submittedName>
</protein>
<accession>A0ABW0FWZ0</accession>
<name>A0ABW0FWZ0_9CAUL</name>
<keyword evidence="3" id="KW-1185">Reference proteome</keyword>
<sequence length="301" mass="34099">MITYVRKSRSLETGNDYIGACPYAFLIHATALHNEFLARDHEQKTMTRIDRIQALTDGEAPDDTVAMRMLESQEPLGEKDSPVTADTPIDKDRWRSFPEQERLRRAEIAINQAKLAEFSRYDRFRHANPFRYDTERVVFKKLEELRGVSRKSAALVLAIKSLEDHASDLASQQKRQEDNERRKTAQIQKDLADRAAEAQRRVENAAAKRGQLLNVVLGMTGVFGAGQMFYWIGEKAEGEPGVESTFKILRWGSSGRDLEGTLTGPRNPGSCSVCYPPGPRSVNPSWRRPKSRWSRPCCSLS</sequence>
<evidence type="ECO:0000313" key="3">
    <source>
        <dbReference type="Proteomes" id="UP001596152"/>
    </source>
</evidence>